<dbReference type="EMBL" id="BMQD01000003">
    <property type="protein sequence ID" value="GGK53670.1"/>
    <property type="molecule type" value="Genomic_DNA"/>
</dbReference>
<name>A0AA37BD74_9ACTN</name>
<reference evidence="1" key="2">
    <citation type="submission" date="2022-09" db="EMBL/GenBank/DDBJ databases">
        <authorList>
            <person name="Sun Q."/>
            <person name="Ohkuma M."/>
        </authorList>
    </citation>
    <scope>NUCLEOTIDE SEQUENCE</scope>
    <source>
        <strain evidence="1">JCM 3093</strain>
    </source>
</reference>
<proteinExistence type="predicted"/>
<evidence type="ECO:0000313" key="1">
    <source>
        <dbReference type="EMBL" id="GGK53670.1"/>
    </source>
</evidence>
<comment type="caution">
    <text evidence="1">The sequence shown here is derived from an EMBL/GenBank/DDBJ whole genome shotgun (WGS) entry which is preliminary data.</text>
</comment>
<dbReference type="AlphaFoldDB" id="A0AA37BD74"/>
<protein>
    <submittedName>
        <fullName evidence="1">Uncharacterized protein</fullName>
    </submittedName>
</protein>
<reference evidence="1" key="1">
    <citation type="journal article" date="2014" name="Int. J. Syst. Evol. Microbiol.">
        <title>Complete genome sequence of Corynebacterium casei LMG S-19264T (=DSM 44701T), isolated from a smear-ripened cheese.</title>
        <authorList>
            <consortium name="US DOE Joint Genome Institute (JGI-PGF)"/>
            <person name="Walter F."/>
            <person name="Albersmeier A."/>
            <person name="Kalinowski J."/>
            <person name="Ruckert C."/>
        </authorList>
    </citation>
    <scope>NUCLEOTIDE SEQUENCE</scope>
    <source>
        <strain evidence="1">JCM 3093</strain>
    </source>
</reference>
<dbReference type="Proteomes" id="UP000627984">
    <property type="component" value="Unassembled WGS sequence"/>
</dbReference>
<gene>
    <name evidence="1" type="ORF">GCM10010126_11500</name>
</gene>
<accession>A0AA37BD74</accession>
<sequence>MEMPAAFVLAVNGVTHEYASALPGAPVVPHVERPRRVRRVRKALADGLVHAARVIAPT</sequence>
<organism evidence="1 2">
    <name type="scientific">Planomonospora parontospora</name>
    <dbReference type="NCBI Taxonomy" id="58119"/>
    <lineage>
        <taxon>Bacteria</taxon>
        <taxon>Bacillati</taxon>
        <taxon>Actinomycetota</taxon>
        <taxon>Actinomycetes</taxon>
        <taxon>Streptosporangiales</taxon>
        <taxon>Streptosporangiaceae</taxon>
        <taxon>Planomonospora</taxon>
    </lineage>
</organism>
<dbReference type="RefSeq" id="WP_191893822.1">
    <property type="nucleotide sequence ID" value="NZ_BMQD01000003.1"/>
</dbReference>
<evidence type="ECO:0000313" key="2">
    <source>
        <dbReference type="Proteomes" id="UP000627984"/>
    </source>
</evidence>